<evidence type="ECO:0000313" key="1">
    <source>
        <dbReference type="EMBL" id="OTG22729.1"/>
    </source>
</evidence>
<keyword evidence="2" id="KW-1185">Reference proteome</keyword>
<reference evidence="2" key="1">
    <citation type="journal article" date="2017" name="Nature">
        <title>The sunflower genome provides insights into oil metabolism, flowering and Asterid evolution.</title>
        <authorList>
            <person name="Badouin H."/>
            <person name="Gouzy J."/>
            <person name="Grassa C.J."/>
            <person name="Murat F."/>
            <person name="Staton S.E."/>
            <person name="Cottret L."/>
            <person name="Lelandais-Briere C."/>
            <person name="Owens G.L."/>
            <person name="Carrere S."/>
            <person name="Mayjonade B."/>
            <person name="Legrand L."/>
            <person name="Gill N."/>
            <person name="Kane N.C."/>
            <person name="Bowers J.E."/>
            <person name="Hubner S."/>
            <person name="Bellec A."/>
            <person name="Berard A."/>
            <person name="Berges H."/>
            <person name="Blanchet N."/>
            <person name="Boniface M.C."/>
            <person name="Brunel D."/>
            <person name="Catrice O."/>
            <person name="Chaidir N."/>
            <person name="Claudel C."/>
            <person name="Donnadieu C."/>
            <person name="Faraut T."/>
            <person name="Fievet G."/>
            <person name="Helmstetter N."/>
            <person name="King M."/>
            <person name="Knapp S.J."/>
            <person name="Lai Z."/>
            <person name="Le Paslier M.C."/>
            <person name="Lippi Y."/>
            <person name="Lorenzon L."/>
            <person name="Mandel J.R."/>
            <person name="Marage G."/>
            <person name="Marchand G."/>
            <person name="Marquand E."/>
            <person name="Bret-Mestries E."/>
            <person name="Morien E."/>
            <person name="Nambeesan S."/>
            <person name="Nguyen T."/>
            <person name="Pegot-Espagnet P."/>
            <person name="Pouilly N."/>
            <person name="Raftis F."/>
            <person name="Sallet E."/>
            <person name="Schiex T."/>
            <person name="Thomas J."/>
            <person name="Vandecasteele C."/>
            <person name="Vares D."/>
            <person name="Vear F."/>
            <person name="Vautrin S."/>
            <person name="Crespi M."/>
            <person name="Mangin B."/>
            <person name="Burke J.M."/>
            <person name="Salse J."/>
            <person name="Munos S."/>
            <person name="Vincourt P."/>
            <person name="Rieseberg L.H."/>
            <person name="Langlade N.B."/>
        </authorList>
    </citation>
    <scope>NUCLEOTIDE SEQUENCE [LARGE SCALE GENOMIC DNA]</scope>
    <source>
        <strain evidence="2">cv. SF193</strain>
    </source>
</reference>
<name>A0A251UI33_HELAN</name>
<dbReference type="Proteomes" id="UP000215914">
    <property type="component" value="Chromosome 6"/>
</dbReference>
<dbReference type="InParanoid" id="A0A251UI33"/>
<proteinExistence type="predicted"/>
<organism evidence="1 2">
    <name type="scientific">Helianthus annuus</name>
    <name type="common">Common sunflower</name>
    <dbReference type="NCBI Taxonomy" id="4232"/>
    <lineage>
        <taxon>Eukaryota</taxon>
        <taxon>Viridiplantae</taxon>
        <taxon>Streptophyta</taxon>
        <taxon>Embryophyta</taxon>
        <taxon>Tracheophyta</taxon>
        <taxon>Spermatophyta</taxon>
        <taxon>Magnoliopsida</taxon>
        <taxon>eudicotyledons</taxon>
        <taxon>Gunneridae</taxon>
        <taxon>Pentapetalae</taxon>
        <taxon>asterids</taxon>
        <taxon>campanulids</taxon>
        <taxon>Asterales</taxon>
        <taxon>Asteraceae</taxon>
        <taxon>Asteroideae</taxon>
        <taxon>Heliantheae alliance</taxon>
        <taxon>Heliantheae</taxon>
        <taxon>Helianthus</taxon>
    </lineage>
</organism>
<evidence type="ECO:0000313" key="2">
    <source>
        <dbReference type="Proteomes" id="UP000215914"/>
    </source>
</evidence>
<dbReference type="EMBL" id="CM007895">
    <property type="protein sequence ID" value="OTG22729.1"/>
    <property type="molecule type" value="Genomic_DNA"/>
</dbReference>
<sequence length="110" mass="12143">MQIQRSSSPALHLDSVQVSDADPVVFITGTSSGLRSSFRRSENMSGKVVFITIASSGLRSSFRRSENMSGKVDSSSGLEELMAYEHAKRGAYDLKLMLLVALEWLVIRFI</sequence>
<accession>A0A251UI33</accession>
<dbReference type="AlphaFoldDB" id="A0A251UI33"/>
<protein>
    <submittedName>
        <fullName evidence="1">Uncharacterized protein</fullName>
    </submittedName>
</protein>
<gene>
    <name evidence="1" type="ORF">HannXRQ_Chr06g0174681</name>
</gene>